<dbReference type="InterPro" id="IPR036188">
    <property type="entry name" value="FAD/NAD-bd_sf"/>
</dbReference>
<dbReference type="GO" id="GO:0004497">
    <property type="term" value="F:monooxygenase activity"/>
    <property type="evidence" value="ECO:0007669"/>
    <property type="project" value="InterPro"/>
</dbReference>
<protein>
    <recommendedName>
        <fullName evidence="5">FAD-binding domain-containing protein</fullName>
    </recommendedName>
</protein>
<evidence type="ECO:0008006" key="5">
    <source>
        <dbReference type="Google" id="ProtNLM"/>
    </source>
</evidence>
<dbReference type="InterPro" id="IPR050562">
    <property type="entry name" value="FAD_mOase_fung"/>
</dbReference>
<reference evidence="3" key="1">
    <citation type="journal article" date="2020" name="Fungal Divers.">
        <title>Resolving the Mortierellaceae phylogeny through synthesis of multi-gene phylogenetics and phylogenomics.</title>
        <authorList>
            <person name="Vandepol N."/>
            <person name="Liber J."/>
            <person name="Desiro A."/>
            <person name="Na H."/>
            <person name="Kennedy M."/>
            <person name="Barry K."/>
            <person name="Grigoriev I.V."/>
            <person name="Miller A.N."/>
            <person name="O'Donnell K."/>
            <person name="Stajich J.E."/>
            <person name="Bonito G."/>
        </authorList>
    </citation>
    <scope>NUCLEOTIDE SEQUENCE</scope>
    <source>
        <strain evidence="3">NVP1</strain>
    </source>
</reference>
<evidence type="ECO:0000313" key="4">
    <source>
        <dbReference type="Proteomes" id="UP000696485"/>
    </source>
</evidence>
<evidence type="ECO:0000256" key="1">
    <source>
        <dbReference type="SAM" id="MobiDB-lite"/>
    </source>
</evidence>
<evidence type="ECO:0000256" key="2">
    <source>
        <dbReference type="SAM" id="SignalP"/>
    </source>
</evidence>
<keyword evidence="2" id="KW-0732">Signal</keyword>
<feature type="region of interest" description="Disordered" evidence="1">
    <location>
        <begin position="501"/>
        <end position="529"/>
    </location>
</feature>
<dbReference type="PRINTS" id="PR00420">
    <property type="entry name" value="RNGMNOXGNASE"/>
</dbReference>
<accession>A0A9P5VJF2</accession>
<dbReference type="EMBL" id="JAAAUY010000664">
    <property type="protein sequence ID" value="KAF9327447.1"/>
    <property type="molecule type" value="Genomic_DNA"/>
</dbReference>
<name>A0A9P5VJF2_9FUNG</name>
<keyword evidence="4" id="KW-1185">Reference proteome</keyword>
<feature type="compositionally biased region" description="Basic and acidic residues" evidence="1">
    <location>
        <begin position="514"/>
        <end position="529"/>
    </location>
</feature>
<organism evidence="3 4">
    <name type="scientific">Podila minutissima</name>
    <dbReference type="NCBI Taxonomy" id="64525"/>
    <lineage>
        <taxon>Eukaryota</taxon>
        <taxon>Fungi</taxon>
        <taxon>Fungi incertae sedis</taxon>
        <taxon>Mucoromycota</taxon>
        <taxon>Mortierellomycotina</taxon>
        <taxon>Mortierellomycetes</taxon>
        <taxon>Mortierellales</taxon>
        <taxon>Mortierellaceae</taxon>
        <taxon>Podila</taxon>
    </lineage>
</organism>
<dbReference type="PANTHER" id="PTHR47356">
    <property type="entry name" value="FAD-DEPENDENT MONOOXYGENASE ASQG-RELATED"/>
    <property type="match status" value="1"/>
</dbReference>
<dbReference type="Proteomes" id="UP000696485">
    <property type="component" value="Unassembled WGS sequence"/>
</dbReference>
<dbReference type="Gene3D" id="3.50.50.60">
    <property type="entry name" value="FAD/NAD(P)-binding domain"/>
    <property type="match status" value="2"/>
</dbReference>
<sequence length="529" mass="59536">MPLKVLIVGTDVATLTLALILEQAGIDYLVLEPQEAVPVVAGAITLHPTVLPLLEQLDLKDDLLFFSQPLEHVDILDADTEYITSYDYSQWQTRYGSWTRFMSRPEYCDMVLNKLPESKVLFNKQIVRISTLEGCENSLFSDEHGRQDSILDSDIREKEPPQLGVVCTCADGSIYSAHILVGDVDSRIDRKVDVTQQPQPSQPQHVDNRIDRKVDVTQQPQQLQPQQSIVRCRRLGTGSSMISGGASGDSPVREVQYFVSGITEPLDPQRIPLLREDTTQLRLVIDAKSPFSWWAATLVDNRIAWQVTKRVSLSEKSTLPEDVGLGDDPSRILHQISPSMMCPLGGTMAQLVLWTSRFQTSCKRWDDQRVPSTTSSSRVLLLGEACRKVIPLFGQAVDESILDALALGEALFNLPSTELCDIKTAFELYHKERSSRREVAIGEARDLDQLLRSKRYLRSLYRSMVLNYTPKYILDKKNDTKYSYRPQASFLSLVPDYGTVPPNKDSLPGGNVTREGERRIPGREKNWAS</sequence>
<gene>
    <name evidence="3" type="ORF">BG006_009246</name>
</gene>
<dbReference type="AlphaFoldDB" id="A0A9P5VJF2"/>
<dbReference type="SUPFAM" id="SSF51905">
    <property type="entry name" value="FAD/NAD(P)-binding domain"/>
    <property type="match status" value="1"/>
</dbReference>
<feature type="signal peptide" evidence="2">
    <location>
        <begin position="1"/>
        <end position="18"/>
    </location>
</feature>
<dbReference type="PANTHER" id="PTHR47356:SF2">
    <property type="entry name" value="FAD-BINDING DOMAIN-CONTAINING PROTEIN-RELATED"/>
    <property type="match status" value="1"/>
</dbReference>
<comment type="caution">
    <text evidence="3">The sequence shown here is derived from an EMBL/GenBank/DDBJ whole genome shotgun (WGS) entry which is preliminary data.</text>
</comment>
<evidence type="ECO:0000313" key="3">
    <source>
        <dbReference type="EMBL" id="KAF9327447.1"/>
    </source>
</evidence>
<proteinExistence type="predicted"/>
<feature type="chain" id="PRO_5040412153" description="FAD-binding domain-containing protein" evidence="2">
    <location>
        <begin position="19"/>
        <end position="529"/>
    </location>
</feature>